<dbReference type="RefSeq" id="WP_290262933.1">
    <property type="nucleotide sequence ID" value="NZ_JAUFQG010000004.1"/>
</dbReference>
<dbReference type="Proteomes" id="UP001595840">
    <property type="component" value="Unassembled WGS sequence"/>
</dbReference>
<keyword evidence="2" id="KW-1185">Reference proteome</keyword>
<dbReference type="PANTHER" id="PTHR41729:SF1">
    <property type="entry name" value="GLUTAMYL-TRNA SYNTHETASE"/>
    <property type="match status" value="1"/>
</dbReference>
<dbReference type="Pfam" id="PF13875">
    <property type="entry name" value="DUF4202"/>
    <property type="match status" value="1"/>
</dbReference>
<gene>
    <name evidence="1" type="ORF">ACFOX3_16925</name>
</gene>
<accession>A0ABV8V931</accession>
<organism evidence="1 2">
    <name type="scientific">Simiduia curdlanivorans</name>
    <dbReference type="NCBI Taxonomy" id="1492769"/>
    <lineage>
        <taxon>Bacteria</taxon>
        <taxon>Pseudomonadati</taxon>
        <taxon>Pseudomonadota</taxon>
        <taxon>Gammaproteobacteria</taxon>
        <taxon>Cellvibrionales</taxon>
        <taxon>Cellvibrionaceae</taxon>
        <taxon>Simiduia</taxon>
    </lineage>
</organism>
<protein>
    <submittedName>
        <fullName evidence="1">DUF4202 domain-containing protein</fullName>
    </submittedName>
</protein>
<comment type="caution">
    <text evidence="1">The sequence shown here is derived from an EMBL/GenBank/DDBJ whole genome shotgun (WGS) entry which is preliminary data.</text>
</comment>
<evidence type="ECO:0000313" key="1">
    <source>
        <dbReference type="EMBL" id="MFC4364004.1"/>
    </source>
</evidence>
<name>A0ABV8V931_9GAMM</name>
<dbReference type="PANTHER" id="PTHR41729">
    <property type="entry name" value="GLUTAMYL-TRNA SYNTHETASE"/>
    <property type="match status" value="1"/>
</dbReference>
<sequence>MNPEVLASVLADIDQRNSKDPQQVEHHSKTLGAAQLYGVRMNERLAAFCHSPSFALIIATRAQHIERWHLARSAYPMDRPGYHRWRTDLAKHHAQVTAKILSEHKLEASLIDEVSSLLKKENLKSNPNTQILEDVACLVFLEFYLADFASKHDEEKLISIIQKTWRKMSESGHQAALTITFDPQIETLIKKALKV</sequence>
<proteinExistence type="predicted"/>
<dbReference type="InterPro" id="IPR025255">
    <property type="entry name" value="DUF4202"/>
</dbReference>
<reference evidence="2" key="1">
    <citation type="journal article" date="2019" name="Int. J. Syst. Evol. Microbiol.">
        <title>The Global Catalogue of Microorganisms (GCM) 10K type strain sequencing project: providing services to taxonomists for standard genome sequencing and annotation.</title>
        <authorList>
            <consortium name="The Broad Institute Genomics Platform"/>
            <consortium name="The Broad Institute Genome Sequencing Center for Infectious Disease"/>
            <person name="Wu L."/>
            <person name="Ma J."/>
        </authorList>
    </citation>
    <scope>NUCLEOTIDE SEQUENCE [LARGE SCALE GENOMIC DNA]</scope>
    <source>
        <strain evidence="2">CECT 8570</strain>
    </source>
</reference>
<evidence type="ECO:0000313" key="2">
    <source>
        <dbReference type="Proteomes" id="UP001595840"/>
    </source>
</evidence>
<dbReference type="EMBL" id="JBHSCX010000021">
    <property type="protein sequence ID" value="MFC4364004.1"/>
    <property type="molecule type" value="Genomic_DNA"/>
</dbReference>